<evidence type="ECO:0000313" key="3">
    <source>
        <dbReference type="Proteomes" id="UP001180715"/>
    </source>
</evidence>
<feature type="transmembrane region" description="Helical" evidence="1">
    <location>
        <begin position="12"/>
        <end position="34"/>
    </location>
</feature>
<organism evidence="2 3">
    <name type="scientific">Pseudoglutamicibacter albus</name>
    <dbReference type="NCBI Taxonomy" id="98671"/>
    <lineage>
        <taxon>Bacteria</taxon>
        <taxon>Bacillati</taxon>
        <taxon>Actinomycetota</taxon>
        <taxon>Actinomycetes</taxon>
        <taxon>Micrococcales</taxon>
        <taxon>Micrococcaceae</taxon>
        <taxon>Pseudoglutamicibacter</taxon>
    </lineage>
</organism>
<name>A0ABU1Z070_9MICC</name>
<dbReference type="RefSeq" id="WP_310247369.1">
    <property type="nucleotide sequence ID" value="NZ_JAVDXX010000001.1"/>
</dbReference>
<sequence length="115" mass="11082">MSGDKDHDSHRAGVLVGAGTGLLLLACCALPLLICCGLPLLAAGGALAGIGGFLGNPWLIGAGIAVGVGDGHAVTTEGHLEDGVTAGVDKPQVGLSARASFEGPVRLSSSSSGVP</sequence>
<dbReference type="EMBL" id="JAVDXX010000001">
    <property type="protein sequence ID" value="MDR7294007.1"/>
    <property type="molecule type" value="Genomic_DNA"/>
</dbReference>
<keyword evidence="1" id="KW-1133">Transmembrane helix</keyword>
<dbReference type="PROSITE" id="PS51257">
    <property type="entry name" value="PROKAR_LIPOPROTEIN"/>
    <property type="match status" value="1"/>
</dbReference>
<dbReference type="Proteomes" id="UP001180715">
    <property type="component" value="Unassembled WGS sequence"/>
</dbReference>
<reference evidence="2" key="1">
    <citation type="submission" date="2023-07" db="EMBL/GenBank/DDBJ databases">
        <title>Sequencing the genomes of 1000 actinobacteria strains.</title>
        <authorList>
            <person name="Klenk H.-P."/>
        </authorList>
    </citation>
    <scope>NUCLEOTIDE SEQUENCE</scope>
    <source>
        <strain evidence="2">DSM 13068</strain>
    </source>
</reference>
<gene>
    <name evidence="2" type="ORF">J2S67_001275</name>
</gene>
<evidence type="ECO:0000313" key="2">
    <source>
        <dbReference type="EMBL" id="MDR7294007.1"/>
    </source>
</evidence>
<accession>A0ABU1Z070</accession>
<keyword evidence="1" id="KW-0812">Transmembrane</keyword>
<evidence type="ECO:0000256" key="1">
    <source>
        <dbReference type="SAM" id="Phobius"/>
    </source>
</evidence>
<protein>
    <submittedName>
        <fullName evidence="2">Uncharacterized protein</fullName>
    </submittedName>
</protein>
<comment type="caution">
    <text evidence="2">The sequence shown here is derived from an EMBL/GenBank/DDBJ whole genome shotgun (WGS) entry which is preliminary data.</text>
</comment>
<keyword evidence="1" id="KW-0472">Membrane</keyword>
<keyword evidence="3" id="KW-1185">Reference proteome</keyword>
<proteinExistence type="predicted"/>